<keyword evidence="2" id="KW-0408">Iron</keyword>
<dbReference type="GO" id="GO:0022904">
    <property type="term" value="P:respiratory electron transport chain"/>
    <property type="evidence" value="ECO:0007669"/>
    <property type="project" value="TreeGrafter"/>
</dbReference>
<accession>A0AA35WD66</accession>
<gene>
    <name evidence="5" type="ORF">GBAR_LOCUS10401</name>
</gene>
<dbReference type="AlphaFoldDB" id="A0AA35WD66"/>
<dbReference type="PANTHER" id="PTHR43105">
    <property type="entry name" value="RESPIRATORY NITRATE REDUCTASE"/>
    <property type="match status" value="1"/>
</dbReference>
<dbReference type="GO" id="GO:0016020">
    <property type="term" value="C:membrane"/>
    <property type="evidence" value="ECO:0007669"/>
    <property type="project" value="TreeGrafter"/>
</dbReference>
<evidence type="ECO:0000313" key="6">
    <source>
        <dbReference type="Proteomes" id="UP001174909"/>
    </source>
</evidence>
<dbReference type="GO" id="GO:0043546">
    <property type="term" value="F:molybdopterin cofactor binding"/>
    <property type="evidence" value="ECO:0007669"/>
    <property type="project" value="InterPro"/>
</dbReference>
<name>A0AA35WD66_GEOBA</name>
<dbReference type="GO" id="GO:0051536">
    <property type="term" value="F:iron-sulfur cluster binding"/>
    <property type="evidence" value="ECO:0007669"/>
    <property type="project" value="UniProtKB-KW"/>
</dbReference>
<dbReference type="CDD" id="cd00508">
    <property type="entry name" value="MopB_CT_Fdh-Nap-like"/>
    <property type="match status" value="1"/>
</dbReference>
<feature type="domain" description="Molybdopterin dinucleotide-binding" evidence="4">
    <location>
        <begin position="1"/>
        <end position="92"/>
    </location>
</feature>
<protein>
    <submittedName>
        <fullName evidence="5">Formate dehydrogenase subunit alpha</fullName>
    </submittedName>
</protein>
<keyword evidence="3" id="KW-0411">Iron-sulfur</keyword>
<evidence type="ECO:0000256" key="3">
    <source>
        <dbReference type="ARBA" id="ARBA00023014"/>
    </source>
</evidence>
<dbReference type="GO" id="GO:0003954">
    <property type="term" value="F:NADH dehydrogenase activity"/>
    <property type="evidence" value="ECO:0007669"/>
    <property type="project" value="TreeGrafter"/>
</dbReference>
<dbReference type="Proteomes" id="UP001174909">
    <property type="component" value="Unassembled WGS sequence"/>
</dbReference>
<dbReference type="InterPro" id="IPR009010">
    <property type="entry name" value="Asp_de-COase-like_dom_sf"/>
</dbReference>
<dbReference type="InterPro" id="IPR050123">
    <property type="entry name" value="Prok_molybdopt-oxidoreductase"/>
</dbReference>
<evidence type="ECO:0000313" key="5">
    <source>
        <dbReference type="EMBL" id="CAI8017048.1"/>
    </source>
</evidence>
<proteinExistence type="predicted"/>
<dbReference type="Pfam" id="PF01568">
    <property type="entry name" value="Molydop_binding"/>
    <property type="match status" value="1"/>
</dbReference>
<dbReference type="Gene3D" id="2.40.40.20">
    <property type="match status" value="1"/>
</dbReference>
<comment type="caution">
    <text evidence="5">The sequence shown here is derived from an EMBL/GenBank/DDBJ whole genome shotgun (WGS) entry which is preliminary data.</text>
</comment>
<evidence type="ECO:0000256" key="1">
    <source>
        <dbReference type="ARBA" id="ARBA00022723"/>
    </source>
</evidence>
<dbReference type="GO" id="GO:0046872">
    <property type="term" value="F:metal ion binding"/>
    <property type="evidence" value="ECO:0007669"/>
    <property type="project" value="UniProtKB-KW"/>
</dbReference>
<sequence>MTRRASNLLARAPELQINISAEDGETYGVADGEWISLKSRRGVLEGRVLYTEKMRAGEVFVPFVKLQEHAANFLTSDALDPFSGIPEYKVCAVRIEKVGEPVHSAD</sequence>
<reference evidence="5" key="1">
    <citation type="submission" date="2023-03" db="EMBL/GenBank/DDBJ databases">
        <authorList>
            <person name="Steffen K."/>
            <person name="Cardenas P."/>
        </authorList>
    </citation>
    <scope>NUCLEOTIDE SEQUENCE</scope>
</reference>
<keyword evidence="1" id="KW-0479">Metal-binding</keyword>
<keyword evidence="6" id="KW-1185">Reference proteome</keyword>
<dbReference type="EMBL" id="CASHTH010001587">
    <property type="protein sequence ID" value="CAI8017048.1"/>
    <property type="molecule type" value="Genomic_DNA"/>
</dbReference>
<organism evidence="5 6">
    <name type="scientific">Geodia barretti</name>
    <name type="common">Barrett's horny sponge</name>
    <dbReference type="NCBI Taxonomy" id="519541"/>
    <lineage>
        <taxon>Eukaryota</taxon>
        <taxon>Metazoa</taxon>
        <taxon>Porifera</taxon>
        <taxon>Demospongiae</taxon>
        <taxon>Heteroscleromorpha</taxon>
        <taxon>Tetractinellida</taxon>
        <taxon>Astrophorina</taxon>
        <taxon>Geodiidae</taxon>
        <taxon>Geodia</taxon>
    </lineage>
</organism>
<dbReference type="InterPro" id="IPR006657">
    <property type="entry name" value="MoPterin_dinucl-bd_dom"/>
</dbReference>
<dbReference type="PANTHER" id="PTHR43105:SF10">
    <property type="entry name" value="NADH-QUINONE OXIDOREDUCTASE SUBUNIT G"/>
    <property type="match status" value="1"/>
</dbReference>
<evidence type="ECO:0000256" key="2">
    <source>
        <dbReference type="ARBA" id="ARBA00023004"/>
    </source>
</evidence>
<evidence type="ECO:0000259" key="4">
    <source>
        <dbReference type="Pfam" id="PF01568"/>
    </source>
</evidence>
<dbReference type="SUPFAM" id="SSF50692">
    <property type="entry name" value="ADC-like"/>
    <property type="match status" value="1"/>
</dbReference>